<evidence type="ECO:0000259" key="3">
    <source>
        <dbReference type="Pfam" id="PF02517"/>
    </source>
</evidence>
<dbReference type="RefSeq" id="WP_183337495.1">
    <property type="nucleotide sequence ID" value="NZ_JACHZG010000001.1"/>
</dbReference>
<feature type="transmembrane region" description="Helical" evidence="2">
    <location>
        <begin position="262"/>
        <end position="282"/>
    </location>
</feature>
<feature type="transmembrane region" description="Helical" evidence="2">
    <location>
        <begin position="147"/>
        <end position="164"/>
    </location>
</feature>
<evidence type="ECO:0000313" key="4">
    <source>
        <dbReference type="EMBL" id="MBB3326571.1"/>
    </source>
</evidence>
<proteinExistence type="predicted"/>
<feature type="transmembrane region" description="Helical" evidence="2">
    <location>
        <begin position="20"/>
        <end position="48"/>
    </location>
</feature>
<sequence length="311" mass="33052">MGVPYPSVLRGLGQPAWHAILGIVMALALYLLVVPLVSSTVLGVGYLLQRPAVSFADYQTAGRRLEHPIGMLASNLGLASLTLIAAFTLYAAHRVRPHWLSSVQPRLRWRYLLACAAIALVVLGGVLLLSSTLSPDTTTPPQPQRQLVAFLLVIAITSPLQAAAEEYLFRGYLLQAFGSLLATPWFGVVVSALLFALFHGSQSLPLFLDRFAFGMLAALLVWRTGGLEAGIAAHTANNLLAYGSAALTGSVAGLRAVNTLSWANAAVDIAGFAAFALIATLLGRGLQTRTAHAPQPRLPARRDARRVSGPY</sequence>
<dbReference type="PANTHER" id="PTHR36435">
    <property type="entry name" value="SLR1288 PROTEIN"/>
    <property type="match status" value="1"/>
</dbReference>
<dbReference type="AlphaFoldDB" id="A0A7W5P774"/>
<feature type="transmembrane region" description="Helical" evidence="2">
    <location>
        <begin position="111"/>
        <end position="135"/>
    </location>
</feature>
<comment type="caution">
    <text evidence="4">The sequence shown here is derived from an EMBL/GenBank/DDBJ whole genome shotgun (WGS) entry which is preliminary data.</text>
</comment>
<evidence type="ECO:0000313" key="5">
    <source>
        <dbReference type="Proteomes" id="UP000565572"/>
    </source>
</evidence>
<protein>
    <recommendedName>
        <fullName evidence="3">CAAX prenyl protease 2/Lysostaphin resistance protein A-like domain-containing protein</fullName>
    </recommendedName>
</protein>
<gene>
    <name evidence="4" type="ORF">FHX39_001515</name>
</gene>
<evidence type="ECO:0000256" key="1">
    <source>
        <dbReference type="SAM" id="MobiDB-lite"/>
    </source>
</evidence>
<dbReference type="GO" id="GO:0004175">
    <property type="term" value="F:endopeptidase activity"/>
    <property type="evidence" value="ECO:0007669"/>
    <property type="project" value="UniProtKB-ARBA"/>
</dbReference>
<feature type="transmembrane region" description="Helical" evidence="2">
    <location>
        <begin position="69"/>
        <end position="91"/>
    </location>
</feature>
<keyword evidence="5" id="KW-1185">Reference proteome</keyword>
<organism evidence="4 5">
    <name type="scientific">Microlunatus antarcticus</name>
    <dbReference type="NCBI Taxonomy" id="53388"/>
    <lineage>
        <taxon>Bacteria</taxon>
        <taxon>Bacillati</taxon>
        <taxon>Actinomycetota</taxon>
        <taxon>Actinomycetes</taxon>
        <taxon>Propionibacteriales</taxon>
        <taxon>Propionibacteriaceae</taxon>
        <taxon>Microlunatus</taxon>
    </lineage>
</organism>
<feature type="region of interest" description="Disordered" evidence="1">
    <location>
        <begin position="292"/>
        <end position="311"/>
    </location>
</feature>
<dbReference type="Proteomes" id="UP000565572">
    <property type="component" value="Unassembled WGS sequence"/>
</dbReference>
<dbReference type="PANTHER" id="PTHR36435:SF1">
    <property type="entry name" value="CAAX AMINO TERMINAL PROTEASE FAMILY PROTEIN"/>
    <property type="match status" value="1"/>
</dbReference>
<keyword evidence="2" id="KW-1133">Transmembrane helix</keyword>
<name>A0A7W5P774_9ACTN</name>
<evidence type="ECO:0000256" key="2">
    <source>
        <dbReference type="SAM" id="Phobius"/>
    </source>
</evidence>
<dbReference type="EMBL" id="JACHZG010000001">
    <property type="protein sequence ID" value="MBB3326571.1"/>
    <property type="molecule type" value="Genomic_DNA"/>
</dbReference>
<dbReference type="GO" id="GO:0080120">
    <property type="term" value="P:CAAX-box protein maturation"/>
    <property type="evidence" value="ECO:0007669"/>
    <property type="project" value="UniProtKB-ARBA"/>
</dbReference>
<dbReference type="Pfam" id="PF02517">
    <property type="entry name" value="Rce1-like"/>
    <property type="match status" value="1"/>
</dbReference>
<feature type="transmembrane region" description="Helical" evidence="2">
    <location>
        <begin position="204"/>
        <end position="222"/>
    </location>
</feature>
<feature type="compositionally biased region" description="Basic and acidic residues" evidence="1">
    <location>
        <begin position="300"/>
        <end position="311"/>
    </location>
</feature>
<keyword evidence="2" id="KW-0812">Transmembrane</keyword>
<feature type="transmembrane region" description="Helical" evidence="2">
    <location>
        <begin position="176"/>
        <end position="197"/>
    </location>
</feature>
<feature type="domain" description="CAAX prenyl protease 2/Lysostaphin resistance protein A-like" evidence="3">
    <location>
        <begin position="150"/>
        <end position="240"/>
    </location>
</feature>
<accession>A0A7W5P774</accession>
<reference evidence="4 5" key="1">
    <citation type="submission" date="2020-08" db="EMBL/GenBank/DDBJ databases">
        <title>Sequencing the genomes of 1000 actinobacteria strains.</title>
        <authorList>
            <person name="Klenk H.-P."/>
        </authorList>
    </citation>
    <scope>NUCLEOTIDE SEQUENCE [LARGE SCALE GENOMIC DNA]</scope>
    <source>
        <strain evidence="4 5">DSM 11053</strain>
    </source>
</reference>
<dbReference type="InterPro" id="IPR052710">
    <property type="entry name" value="CAAX_protease"/>
</dbReference>
<dbReference type="InterPro" id="IPR003675">
    <property type="entry name" value="Rce1/LyrA-like_dom"/>
</dbReference>
<keyword evidence="2" id="KW-0472">Membrane</keyword>